<gene>
    <name evidence="1" type="ORF">AVEN_63143_1</name>
</gene>
<reference evidence="1 2" key="1">
    <citation type="journal article" date="2019" name="Sci. Rep.">
        <title>Orb-weaving spider Araneus ventricosus genome elucidates the spidroin gene catalogue.</title>
        <authorList>
            <person name="Kono N."/>
            <person name="Nakamura H."/>
            <person name="Ohtoshi R."/>
            <person name="Moran D.A.P."/>
            <person name="Shinohara A."/>
            <person name="Yoshida Y."/>
            <person name="Fujiwara M."/>
            <person name="Mori M."/>
            <person name="Tomita M."/>
            <person name="Arakawa K."/>
        </authorList>
    </citation>
    <scope>NUCLEOTIDE SEQUENCE [LARGE SCALE GENOMIC DNA]</scope>
</reference>
<evidence type="ECO:0000313" key="2">
    <source>
        <dbReference type="Proteomes" id="UP000499080"/>
    </source>
</evidence>
<keyword evidence="2" id="KW-1185">Reference proteome</keyword>
<protein>
    <submittedName>
        <fullName evidence="1">Uncharacterized protein</fullName>
    </submittedName>
</protein>
<accession>A0A4Y2B0E1</accession>
<sequence length="97" mass="11296">MGFISDNRRLCASLRHDNTDTGTRWLERSAVVSRISNFIRADGMIRTRRKLLEAIDSVCQLEIYWRISEKLNGVENCQMTTDLRPSLSPRLLKLEEK</sequence>
<proteinExistence type="predicted"/>
<dbReference type="EMBL" id="BGPR01000045">
    <property type="protein sequence ID" value="GBL85801.1"/>
    <property type="molecule type" value="Genomic_DNA"/>
</dbReference>
<comment type="caution">
    <text evidence="1">The sequence shown here is derived from an EMBL/GenBank/DDBJ whole genome shotgun (WGS) entry which is preliminary data.</text>
</comment>
<evidence type="ECO:0000313" key="1">
    <source>
        <dbReference type="EMBL" id="GBL85801.1"/>
    </source>
</evidence>
<name>A0A4Y2B0E1_ARAVE</name>
<dbReference type="Proteomes" id="UP000499080">
    <property type="component" value="Unassembled WGS sequence"/>
</dbReference>
<dbReference type="AlphaFoldDB" id="A0A4Y2B0E1"/>
<organism evidence="1 2">
    <name type="scientific">Araneus ventricosus</name>
    <name type="common">Orbweaver spider</name>
    <name type="synonym">Epeira ventricosa</name>
    <dbReference type="NCBI Taxonomy" id="182803"/>
    <lineage>
        <taxon>Eukaryota</taxon>
        <taxon>Metazoa</taxon>
        <taxon>Ecdysozoa</taxon>
        <taxon>Arthropoda</taxon>
        <taxon>Chelicerata</taxon>
        <taxon>Arachnida</taxon>
        <taxon>Araneae</taxon>
        <taxon>Araneomorphae</taxon>
        <taxon>Entelegynae</taxon>
        <taxon>Araneoidea</taxon>
        <taxon>Araneidae</taxon>
        <taxon>Araneus</taxon>
    </lineage>
</organism>